<dbReference type="AlphaFoldDB" id="A0A8B6M7I1"/>
<keyword evidence="1" id="KW-0812">Transmembrane</keyword>
<keyword evidence="1" id="KW-1133">Transmembrane helix</keyword>
<keyword evidence="3" id="KW-1185">Reference proteome</keyword>
<accession>A0A8B6M7I1</accession>
<organism evidence="2 3">
    <name type="scientific">Methylocella tundrae</name>
    <dbReference type="NCBI Taxonomy" id="227605"/>
    <lineage>
        <taxon>Bacteria</taxon>
        <taxon>Pseudomonadati</taxon>
        <taxon>Pseudomonadota</taxon>
        <taxon>Alphaproteobacteria</taxon>
        <taxon>Hyphomicrobiales</taxon>
        <taxon>Beijerinckiaceae</taxon>
        <taxon>Methylocella</taxon>
    </lineage>
</organism>
<protein>
    <submittedName>
        <fullName evidence="2">Uncharacterized protein</fullName>
    </submittedName>
</protein>
<dbReference type="Proteomes" id="UP000485880">
    <property type="component" value="Unassembled WGS sequence"/>
</dbReference>
<reference evidence="2 3" key="1">
    <citation type="submission" date="2019-05" db="EMBL/GenBank/DDBJ databases">
        <authorList>
            <person name="Farhan Ul Haque M."/>
        </authorList>
    </citation>
    <scope>NUCLEOTIDE SEQUENCE [LARGE SCALE GENOMIC DNA]</scope>
    <source>
        <strain evidence="2">2</strain>
    </source>
</reference>
<proteinExistence type="predicted"/>
<sequence length="109" mass="11606">MMRSAGGEPRAGGRAPPFSFFFGISCNPRVAETMLRVFIPVAYGFLGLAFLAAADFGYSEGACGGAYTGQDGASYTCGTNRKPNCQQGTGRCQCLERKECPGGQQDEEW</sequence>
<dbReference type="PROSITE" id="PS51257">
    <property type="entry name" value="PROKAR_LIPOPROTEIN"/>
    <property type="match status" value="1"/>
</dbReference>
<evidence type="ECO:0000256" key="1">
    <source>
        <dbReference type="SAM" id="Phobius"/>
    </source>
</evidence>
<evidence type="ECO:0000313" key="3">
    <source>
        <dbReference type="Proteomes" id="UP000485880"/>
    </source>
</evidence>
<name>A0A8B6M7I1_METTU</name>
<keyword evidence="1" id="KW-0472">Membrane</keyword>
<comment type="caution">
    <text evidence="2">The sequence shown here is derived from an EMBL/GenBank/DDBJ whole genome shotgun (WGS) entry which is preliminary data.</text>
</comment>
<gene>
    <name evidence="2" type="ORF">MPC4_30024</name>
</gene>
<dbReference type="EMBL" id="CABFMQ020000087">
    <property type="protein sequence ID" value="VTZ50840.1"/>
    <property type="molecule type" value="Genomic_DNA"/>
</dbReference>
<evidence type="ECO:0000313" key="2">
    <source>
        <dbReference type="EMBL" id="VTZ50840.1"/>
    </source>
</evidence>
<feature type="transmembrane region" description="Helical" evidence="1">
    <location>
        <begin position="37"/>
        <end position="58"/>
    </location>
</feature>